<keyword evidence="3" id="KW-1185">Reference proteome</keyword>
<dbReference type="Pfam" id="PF11454">
    <property type="entry name" value="DUF3016"/>
    <property type="match status" value="1"/>
</dbReference>
<feature type="chain" id="PRO_5045377655" evidence="1">
    <location>
        <begin position="28"/>
        <end position="189"/>
    </location>
</feature>
<name>A0ABV9LV88_9ALTE</name>
<proteinExistence type="predicted"/>
<evidence type="ECO:0000256" key="1">
    <source>
        <dbReference type="SAM" id="SignalP"/>
    </source>
</evidence>
<reference evidence="3" key="1">
    <citation type="journal article" date="2019" name="Int. J. Syst. Evol. Microbiol.">
        <title>The Global Catalogue of Microorganisms (GCM) 10K type strain sequencing project: providing services to taxonomists for standard genome sequencing and annotation.</title>
        <authorList>
            <consortium name="The Broad Institute Genomics Platform"/>
            <consortium name="The Broad Institute Genome Sequencing Center for Infectious Disease"/>
            <person name="Wu L."/>
            <person name="Ma J."/>
        </authorList>
    </citation>
    <scope>NUCLEOTIDE SEQUENCE [LARGE SCALE GENOMIC DNA]</scope>
    <source>
        <strain evidence="3">KACC 12507</strain>
    </source>
</reference>
<comment type="caution">
    <text evidence="2">The sequence shown here is derived from an EMBL/GenBank/DDBJ whole genome shotgun (WGS) entry which is preliminary data.</text>
</comment>
<feature type="signal peptide" evidence="1">
    <location>
        <begin position="1"/>
        <end position="27"/>
    </location>
</feature>
<dbReference type="Proteomes" id="UP001595897">
    <property type="component" value="Unassembled WGS sequence"/>
</dbReference>
<dbReference type="EMBL" id="JBHSGU010000002">
    <property type="protein sequence ID" value="MFC4700436.1"/>
    <property type="molecule type" value="Genomic_DNA"/>
</dbReference>
<sequence length="189" mass="21622">MRIQSAYKSMCLSALTLCLGLSCYATASESMPQNDADSRLKIEFVEPKSFTDIRPSNQSRAKFREHVLKTMQDYFDELAQTLPEGQVLAVTVEDIDLAGDTRSPRVPIGSTMFDVRVMEDIYFPRIKFSFVLTDANGEQLQADQVNLKDMSYLNRAGRIRNNTDAFPYEKNMLEKWFKDTFKQSDEQAS</sequence>
<protein>
    <submittedName>
        <fullName evidence="2">DUF3016 domain-containing protein</fullName>
    </submittedName>
</protein>
<dbReference type="InterPro" id="IPR021557">
    <property type="entry name" value="DUF3016"/>
</dbReference>
<accession>A0ABV9LV88</accession>
<dbReference type="PROSITE" id="PS51257">
    <property type="entry name" value="PROKAR_LIPOPROTEIN"/>
    <property type="match status" value="1"/>
</dbReference>
<evidence type="ECO:0000313" key="3">
    <source>
        <dbReference type="Proteomes" id="UP001595897"/>
    </source>
</evidence>
<organism evidence="2 3">
    <name type="scientific">Glaciecola siphonariae</name>
    <dbReference type="NCBI Taxonomy" id="521012"/>
    <lineage>
        <taxon>Bacteria</taxon>
        <taxon>Pseudomonadati</taxon>
        <taxon>Pseudomonadota</taxon>
        <taxon>Gammaproteobacteria</taxon>
        <taxon>Alteromonadales</taxon>
        <taxon>Alteromonadaceae</taxon>
        <taxon>Glaciecola</taxon>
    </lineage>
</organism>
<keyword evidence="1" id="KW-0732">Signal</keyword>
<evidence type="ECO:0000313" key="2">
    <source>
        <dbReference type="EMBL" id="MFC4700436.1"/>
    </source>
</evidence>
<gene>
    <name evidence="2" type="ORF">ACFO4O_09725</name>
</gene>
<dbReference type="RefSeq" id="WP_382407847.1">
    <property type="nucleotide sequence ID" value="NZ_JBHSGU010000002.1"/>
</dbReference>